<evidence type="ECO:0000313" key="2">
    <source>
        <dbReference type="Proteomes" id="UP000805704"/>
    </source>
</evidence>
<sequence length="150" mass="17246">CVVQVNWTGSSYIYAGPGRKPQLLTHLESYVNKELQTIGPDEPKCQELKLQVYRHAFGSFIKEFKTYQPLLSAIKKEYEKTLAHQRDQIQELELLRSHLRRVTEDCDRKIRARWAEEQAEIGELKREKAATAEGRRGHEGEREGHAGGGT</sequence>
<dbReference type="Proteomes" id="UP000805704">
    <property type="component" value="Chromosome 12"/>
</dbReference>
<protein>
    <submittedName>
        <fullName evidence="1">Translin-associated factor X-interacting protein 1</fullName>
    </submittedName>
</protein>
<comment type="caution">
    <text evidence="1">The sequence shown here is derived from an EMBL/GenBank/DDBJ whole genome shotgun (WGS) entry which is preliminary data.</text>
</comment>
<proteinExistence type="predicted"/>
<name>A0ACB7FES2_NIBAL</name>
<dbReference type="EMBL" id="CM024800">
    <property type="protein sequence ID" value="KAG8012953.1"/>
    <property type="molecule type" value="Genomic_DNA"/>
</dbReference>
<organism evidence="1 2">
    <name type="scientific">Nibea albiflora</name>
    <name type="common">Yellow drum</name>
    <name type="synonym">Corvina albiflora</name>
    <dbReference type="NCBI Taxonomy" id="240163"/>
    <lineage>
        <taxon>Eukaryota</taxon>
        <taxon>Metazoa</taxon>
        <taxon>Chordata</taxon>
        <taxon>Craniata</taxon>
        <taxon>Vertebrata</taxon>
        <taxon>Euteleostomi</taxon>
        <taxon>Actinopterygii</taxon>
        <taxon>Neopterygii</taxon>
        <taxon>Teleostei</taxon>
        <taxon>Neoteleostei</taxon>
        <taxon>Acanthomorphata</taxon>
        <taxon>Eupercaria</taxon>
        <taxon>Sciaenidae</taxon>
        <taxon>Nibea</taxon>
    </lineage>
</organism>
<feature type="non-terminal residue" evidence="1">
    <location>
        <position position="1"/>
    </location>
</feature>
<accession>A0ACB7FES2</accession>
<evidence type="ECO:0000313" key="1">
    <source>
        <dbReference type="EMBL" id="KAG8012953.1"/>
    </source>
</evidence>
<gene>
    <name evidence="1" type="primary">TSNAXIP1</name>
    <name evidence="1" type="ORF">GBF38_020936</name>
</gene>
<reference evidence="1" key="1">
    <citation type="submission" date="2020-04" db="EMBL/GenBank/DDBJ databases">
        <title>A chromosome-scale assembly and high-density genetic map of the yellow drum (Nibea albiflora) genome.</title>
        <authorList>
            <person name="Xu D."/>
            <person name="Zhang W."/>
            <person name="Chen R."/>
            <person name="Tan P."/>
            <person name="Wang L."/>
            <person name="Song H."/>
            <person name="Tian L."/>
            <person name="Zhu Q."/>
            <person name="Wang B."/>
        </authorList>
    </citation>
    <scope>NUCLEOTIDE SEQUENCE</scope>
    <source>
        <strain evidence="1">ZJHYS-2018</strain>
    </source>
</reference>
<keyword evidence="2" id="KW-1185">Reference proteome</keyword>